<dbReference type="Gene3D" id="3.40.630.30">
    <property type="match status" value="2"/>
</dbReference>
<dbReference type="AlphaFoldDB" id="A0A919PZ70"/>
<comment type="caution">
    <text evidence="6">The sequence shown here is derived from an EMBL/GenBank/DDBJ whole genome shotgun (WGS) entry which is preliminary data.</text>
</comment>
<dbReference type="EMBL" id="BONR01000001">
    <property type="protein sequence ID" value="GIG53400.1"/>
    <property type="molecule type" value="Genomic_DNA"/>
</dbReference>
<comment type="caution">
    <text evidence="4">Lacks conserved residue(s) required for the propagation of feature annotation.</text>
</comment>
<dbReference type="GO" id="GO:0030649">
    <property type="term" value="P:aminoglycoside antibiotic catabolic process"/>
    <property type="evidence" value="ECO:0007669"/>
    <property type="project" value="TreeGrafter"/>
</dbReference>
<comment type="similarity">
    <text evidence="1 4">Belongs to the acetyltransferase Eis family.</text>
</comment>
<dbReference type="SUPFAM" id="SSF55729">
    <property type="entry name" value="Acyl-CoA N-acyltransferases (Nat)"/>
    <property type="match status" value="1"/>
</dbReference>
<dbReference type="InterPro" id="IPR016181">
    <property type="entry name" value="Acyl_CoA_acyltransferase"/>
</dbReference>
<dbReference type="InterPro" id="IPR000182">
    <property type="entry name" value="GNAT_dom"/>
</dbReference>
<dbReference type="PANTHER" id="PTHR37817">
    <property type="entry name" value="N-ACETYLTRANSFERASE EIS"/>
    <property type="match status" value="1"/>
</dbReference>
<dbReference type="Pfam" id="PF13530">
    <property type="entry name" value="SCP2_2"/>
    <property type="match status" value="1"/>
</dbReference>
<proteinExistence type="inferred from homology"/>
<dbReference type="CDD" id="cd04301">
    <property type="entry name" value="NAT_SF"/>
    <property type="match status" value="1"/>
</dbReference>
<evidence type="ECO:0000313" key="7">
    <source>
        <dbReference type="Proteomes" id="UP000652354"/>
    </source>
</evidence>
<feature type="active site" description="Proton donor" evidence="4">
    <location>
        <position position="133"/>
    </location>
</feature>
<dbReference type="Gene3D" id="3.30.1050.10">
    <property type="entry name" value="SCP2 sterol-binding domain"/>
    <property type="match status" value="1"/>
</dbReference>
<dbReference type="RefSeq" id="WP_203652872.1">
    <property type="nucleotide sequence ID" value="NZ_BONR01000001.1"/>
</dbReference>
<feature type="binding site" evidence="4">
    <location>
        <begin position="100"/>
        <end position="105"/>
    </location>
    <ligand>
        <name>acetyl-CoA</name>
        <dbReference type="ChEBI" id="CHEBI:57288"/>
    </ligand>
</feature>
<dbReference type="HAMAP" id="MF_01812">
    <property type="entry name" value="Eis"/>
    <property type="match status" value="1"/>
</dbReference>
<keyword evidence="2 4" id="KW-0808">Transferase</keyword>
<dbReference type="Proteomes" id="UP000652354">
    <property type="component" value="Unassembled WGS sequence"/>
</dbReference>
<feature type="domain" description="N-acetyltransferase" evidence="5">
    <location>
        <begin position="7"/>
        <end position="169"/>
    </location>
</feature>
<evidence type="ECO:0000256" key="2">
    <source>
        <dbReference type="ARBA" id="ARBA00022679"/>
    </source>
</evidence>
<evidence type="ECO:0000256" key="3">
    <source>
        <dbReference type="ARBA" id="ARBA00023315"/>
    </source>
</evidence>
<dbReference type="InterPro" id="IPR051554">
    <property type="entry name" value="Acetyltransferase_Eis"/>
</dbReference>
<reference evidence="6" key="1">
    <citation type="submission" date="2021-01" db="EMBL/GenBank/DDBJ databases">
        <title>Whole genome shotgun sequence of Demequina activiva NBRC 110675.</title>
        <authorList>
            <person name="Komaki H."/>
            <person name="Tamura T."/>
        </authorList>
    </citation>
    <scope>NUCLEOTIDE SEQUENCE</scope>
    <source>
        <strain evidence="6">NBRC 110675</strain>
    </source>
</reference>
<dbReference type="InterPro" id="IPR041380">
    <property type="entry name" value="Acetyltransf_17"/>
</dbReference>
<dbReference type="Pfam" id="PF13527">
    <property type="entry name" value="Acetyltransf_9"/>
    <property type="match status" value="1"/>
</dbReference>
<dbReference type="InterPro" id="IPR022902">
    <property type="entry name" value="NAcTrfase_Eis"/>
</dbReference>
<dbReference type="PROSITE" id="PS51186">
    <property type="entry name" value="GNAT"/>
    <property type="match status" value="1"/>
</dbReference>
<dbReference type="InterPro" id="IPR025559">
    <property type="entry name" value="Eis_dom"/>
</dbReference>
<evidence type="ECO:0000313" key="6">
    <source>
        <dbReference type="EMBL" id="GIG53400.1"/>
    </source>
</evidence>
<dbReference type="Pfam" id="PF17668">
    <property type="entry name" value="Acetyltransf_17"/>
    <property type="match status" value="1"/>
</dbReference>
<keyword evidence="7" id="KW-1185">Reference proteome</keyword>
<evidence type="ECO:0000259" key="5">
    <source>
        <dbReference type="PROSITE" id="PS51186"/>
    </source>
</evidence>
<name>A0A919PZ70_9MICO</name>
<evidence type="ECO:0000256" key="1">
    <source>
        <dbReference type="ARBA" id="ARBA00009213"/>
    </source>
</evidence>
<keyword evidence="3 4" id="KW-0012">Acyltransferase</keyword>
<dbReference type="GO" id="GO:0034069">
    <property type="term" value="F:aminoglycoside N-acetyltransferase activity"/>
    <property type="evidence" value="ECO:0007669"/>
    <property type="project" value="TreeGrafter"/>
</dbReference>
<sequence>MKKAEGYQSISVPEGRLDEFFQVVQWAFVGEWLIEDRQDYIDALPTERARGLEVTDERRGEVGEIAAVHASFGTEMITPGGRRVPTAGLSWLGVHPSHRRRGLMTEMMHDHFRRCIERGEAVSALYAMEAEIYARFGYGMGSQTVKASIPRGPRMWKVEGADELTVRLERADFAAHDQLVADLQAKLTRPGTILNPVGSGRNARFTDPVGNRHGYEKWRLAIVEDRGEPVAYAFFRRKPDSELGIHDGVCQVREHGSLTPAASQRLWQTLTDFDLVGTTHTENLATDDPLLYQLKDARGARSKVIDNLWIRLLDVPTALQSREYFHDCDVTFSLTDKHVPDNAGTWRIVVDGADATVTRAEGATADLEMDVRDLATVYLGGTSLESLTAAGLIRENAPGQARELAVAMMSPVAPLTNWDF</sequence>
<dbReference type="PANTHER" id="PTHR37817:SF1">
    <property type="entry name" value="N-ACETYLTRANSFERASE EIS"/>
    <property type="match status" value="1"/>
</dbReference>
<evidence type="ECO:0000256" key="4">
    <source>
        <dbReference type="HAMAP-Rule" id="MF_01812"/>
    </source>
</evidence>
<feature type="active site" description="Proton acceptor; via carboxylate" evidence="4">
    <location>
        <position position="420"/>
    </location>
</feature>
<dbReference type="NCBIfam" id="NF002367">
    <property type="entry name" value="PRK01346.1-4"/>
    <property type="match status" value="1"/>
</dbReference>
<organism evidence="6 7">
    <name type="scientific">Demequina activiva</name>
    <dbReference type="NCBI Taxonomy" id="1582364"/>
    <lineage>
        <taxon>Bacteria</taxon>
        <taxon>Bacillati</taxon>
        <taxon>Actinomycetota</taxon>
        <taxon>Actinomycetes</taxon>
        <taxon>Micrococcales</taxon>
        <taxon>Demequinaceae</taxon>
        <taxon>Demequina</taxon>
    </lineage>
</organism>
<comment type="subunit">
    <text evidence="4">Homohexamer; trimer of dimers.</text>
</comment>
<protein>
    <submittedName>
        <fullName evidence="6">UPF0256 protein</fullName>
    </submittedName>
</protein>
<dbReference type="SUPFAM" id="SSF55718">
    <property type="entry name" value="SCP-like"/>
    <property type="match status" value="1"/>
</dbReference>
<gene>
    <name evidence="6" type="primary">eis</name>
    <name evidence="6" type="ORF">Dac01nite_01520</name>
</gene>
<accession>A0A919PZ70</accession>
<dbReference type="InterPro" id="IPR036527">
    <property type="entry name" value="SCP2_sterol-bd_dom_sf"/>
</dbReference>